<dbReference type="Proteomes" id="UP001165679">
    <property type="component" value="Unassembled WGS sequence"/>
</dbReference>
<dbReference type="PANTHER" id="PTHR30061:SF50">
    <property type="entry name" value="MALTOSE_MALTODEXTRIN-BINDING PERIPLASMIC PROTEIN"/>
    <property type="match status" value="1"/>
</dbReference>
<evidence type="ECO:0000313" key="6">
    <source>
        <dbReference type="Proteomes" id="UP001165679"/>
    </source>
</evidence>
<feature type="signal peptide" evidence="4">
    <location>
        <begin position="1"/>
        <end position="30"/>
    </location>
</feature>
<dbReference type="PROSITE" id="PS01037">
    <property type="entry name" value="SBP_BACTERIAL_1"/>
    <property type="match status" value="1"/>
</dbReference>
<sequence>MKTSPFAILKGTAAALTLWALTATAPAARAETVRITAAYYSAATGPYFEKMASEFHKANPGIDVKVEVVNWDNLLQKLQTDISGGTNADISIIGTRWLLDFVKDGQAEPLDGYMSPAFTDRFIGAFLKPGEIGGKTYGLPIAASARAMYYNKDLLAKAGVASAPATWDEVVADAEKLKSQGIAGFGIQGKEIETDVYWYYALWTHGGDVVGSNGKAAFASPAGVKALTLYRSLIDKGLTQDGVTSYSRENLQDLFKQGRVAMMITAPFLINQIAKEAPNLNYGIAPVPKATQNATYAVTDSVVLFKNSKVKQAAWKFLDFLFTKDPRVEFTKGEGFLPTTKAEAADPYFTGNERLQTFVSLLPNAHFAPTVTGWEDTAKAVSDAVQSVYVGKAQPEPALKAAADQADQALGK</sequence>
<dbReference type="PANTHER" id="PTHR30061">
    <property type="entry name" value="MALTOSE-BINDING PERIPLASMIC PROTEIN"/>
    <property type="match status" value="1"/>
</dbReference>
<dbReference type="SUPFAM" id="SSF53850">
    <property type="entry name" value="Periplasmic binding protein-like II"/>
    <property type="match status" value="1"/>
</dbReference>
<dbReference type="InterPro" id="IPR006061">
    <property type="entry name" value="SBP_1_CS"/>
</dbReference>
<keyword evidence="2" id="KW-0813">Transport</keyword>
<comment type="similarity">
    <text evidence="1">Belongs to the bacterial solute-binding protein 1 family.</text>
</comment>
<dbReference type="InterPro" id="IPR006059">
    <property type="entry name" value="SBP"/>
</dbReference>
<evidence type="ECO:0000256" key="4">
    <source>
        <dbReference type="SAM" id="SignalP"/>
    </source>
</evidence>
<dbReference type="GO" id="GO:1901982">
    <property type="term" value="F:maltose binding"/>
    <property type="evidence" value="ECO:0007669"/>
    <property type="project" value="TreeGrafter"/>
</dbReference>
<dbReference type="EMBL" id="JAPDNT010000047">
    <property type="protein sequence ID" value="MCW3477718.1"/>
    <property type="molecule type" value="Genomic_DNA"/>
</dbReference>
<dbReference type="Pfam" id="PF01547">
    <property type="entry name" value="SBP_bac_1"/>
    <property type="match status" value="1"/>
</dbReference>
<evidence type="ECO:0000313" key="5">
    <source>
        <dbReference type="EMBL" id="MCW3477718.1"/>
    </source>
</evidence>
<name>A0AA41YSV7_9PROT</name>
<evidence type="ECO:0000256" key="3">
    <source>
        <dbReference type="ARBA" id="ARBA00022729"/>
    </source>
</evidence>
<protein>
    <submittedName>
        <fullName evidence="5">ABC transporter substrate-binding protein</fullName>
    </submittedName>
</protein>
<evidence type="ECO:0000256" key="2">
    <source>
        <dbReference type="ARBA" id="ARBA00022448"/>
    </source>
</evidence>
<dbReference type="GO" id="GO:0042956">
    <property type="term" value="P:maltodextrin transmembrane transport"/>
    <property type="evidence" value="ECO:0007669"/>
    <property type="project" value="TreeGrafter"/>
</dbReference>
<organism evidence="5 6">
    <name type="scientific">Limobrevibacterium gyesilva</name>
    <dbReference type="NCBI Taxonomy" id="2991712"/>
    <lineage>
        <taxon>Bacteria</taxon>
        <taxon>Pseudomonadati</taxon>
        <taxon>Pseudomonadota</taxon>
        <taxon>Alphaproteobacteria</taxon>
        <taxon>Acetobacterales</taxon>
        <taxon>Acetobacteraceae</taxon>
        <taxon>Limobrevibacterium</taxon>
    </lineage>
</organism>
<dbReference type="Gene3D" id="3.40.190.10">
    <property type="entry name" value="Periplasmic binding protein-like II"/>
    <property type="match status" value="2"/>
</dbReference>
<comment type="caution">
    <text evidence="5">The sequence shown here is derived from an EMBL/GenBank/DDBJ whole genome shotgun (WGS) entry which is preliminary data.</text>
</comment>
<dbReference type="RefSeq" id="WP_264716684.1">
    <property type="nucleotide sequence ID" value="NZ_JAPDNT010000047.1"/>
</dbReference>
<gene>
    <name evidence="5" type="ORF">OL599_24475</name>
</gene>
<dbReference type="GO" id="GO:0055052">
    <property type="term" value="C:ATP-binding cassette (ABC) transporter complex, substrate-binding subunit-containing"/>
    <property type="evidence" value="ECO:0007669"/>
    <property type="project" value="TreeGrafter"/>
</dbReference>
<reference evidence="5" key="1">
    <citation type="submission" date="2022-09" db="EMBL/GenBank/DDBJ databases">
        <title>Rhodovastum sp. nov. RN2-1 isolated from soil in Seongnam, South Korea.</title>
        <authorList>
            <person name="Le N.T."/>
        </authorList>
    </citation>
    <scope>NUCLEOTIDE SEQUENCE</scope>
    <source>
        <strain evidence="5">RN2-1</strain>
    </source>
</reference>
<dbReference type="CDD" id="cd14748">
    <property type="entry name" value="PBP2_UgpB"/>
    <property type="match status" value="1"/>
</dbReference>
<keyword evidence="6" id="KW-1185">Reference proteome</keyword>
<dbReference type="GO" id="GO:0015768">
    <property type="term" value="P:maltose transport"/>
    <property type="evidence" value="ECO:0007669"/>
    <property type="project" value="TreeGrafter"/>
</dbReference>
<evidence type="ECO:0000256" key="1">
    <source>
        <dbReference type="ARBA" id="ARBA00008520"/>
    </source>
</evidence>
<reference evidence="5" key="2">
    <citation type="submission" date="2022-10" db="EMBL/GenBank/DDBJ databases">
        <authorList>
            <person name="Trinh H.N."/>
        </authorList>
    </citation>
    <scope>NUCLEOTIDE SEQUENCE</scope>
    <source>
        <strain evidence="5">RN2-1</strain>
    </source>
</reference>
<dbReference type="GO" id="GO:0055085">
    <property type="term" value="P:transmembrane transport"/>
    <property type="evidence" value="ECO:0007669"/>
    <property type="project" value="InterPro"/>
</dbReference>
<keyword evidence="3 4" id="KW-0732">Signal</keyword>
<feature type="chain" id="PRO_5041376326" evidence="4">
    <location>
        <begin position="31"/>
        <end position="412"/>
    </location>
</feature>
<proteinExistence type="inferred from homology"/>
<accession>A0AA41YSV7</accession>
<dbReference type="AlphaFoldDB" id="A0AA41YSV7"/>